<comment type="caution">
    <text evidence="8">The sequence shown here is derived from an EMBL/GenBank/DDBJ whole genome shotgun (WGS) entry which is preliminary data.</text>
</comment>
<evidence type="ECO:0000256" key="5">
    <source>
        <dbReference type="ARBA" id="ARBA00023242"/>
    </source>
</evidence>
<comment type="subcellular location">
    <subcellularLocation>
        <location evidence="1">Nucleus</location>
    </subcellularLocation>
</comment>
<feature type="region of interest" description="Disordered" evidence="6">
    <location>
        <begin position="35"/>
        <end position="68"/>
    </location>
</feature>
<sequence length="390" mass="43659">MSSSETLEKVLRAAEESQSGSLSFSTQMGFTLIQANTNTNTNTNTTNTGQSSEKRGRRKQGHEPGRFLGVRRRPWGRYAAEIRDPTTKERHWLGTFDTAHEAALAYDRAALSMKGTQARTNFIYSHNTTFHHSLLHPSSQHLFITKHNTTTTTNNNNNNNQPVFHEPVISLPPPVQSPLDTCTLQATPHESPSPQHNSSSNNNNSNNSSIDSFFSYNEDSRSGYLESIIPDSYLRPKSDNDSSTGSSSGVVLNQNVSTEDHNNIIFGLANCTSDDNVMTTYDHMKGTSADFPYLDDEHDQLVIMNDDGLWANDSYGHSSWELMSSCNDINEGDHINSYVNNPLLVEDNHHEQLGFGYMSPHHHHHHHHHYQPLFSPDSTTNATYSPSFIL</sequence>
<dbReference type="FunFam" id="3.30.730.10:FF:000001">
    <property type="entry name" value="Ethylene-responsive transcription factor 2"/>
    <property type="match status" value="1"/>
</dbReference>
<evidence type="ECO:0000256" key="6">
    <source>
        <dbReference type="SAM" id="MobiDB-lite"/>
    </source>
</evidence>
<keyword evidence="5" id="KW-0539">Nucleus</keyword>
<dbReference type="Pfam" id="PF00847">
    <property type="entry name" value="AP2"/>
    <property type="match status" value="1"/>
</dbReference>
<accession>A0AAP0E7R7</accession>
<keyword evidence="4" id="KW-0804">Transcription</keyword>
<gene>
    <name evidence="8" type="ORF">Scep_030614</name>
</gene>
<name>A0AAP0E7R7_9MAGN</name>
<evidence type="ECO:0000256" key="2">
    <source>
        <dbReference type="ARBA" id="ARBA00023015"/>
    </source>
</evidence>
<feature type="compositionally biased region" description="Low complexity" evidence="6">
    <location>
        <begin position="197"/>
        <end position="209"/>
    </location>
</feature>
<evidence type="ECO:0000313" key="9">
    <source>
        <dbReference type="Proteomes" id="UP001419268"/>
    </source>
</evidence>
<dbReference type="PROSITE" id="PS51032">
    <property type="entry name" value="AP2_ERF"/>
    <property type="match status" value="1"/>
</dbReference>
<dbReference type="GO" id="GO:0005634">
    <property type="term" value="C:nucleus"/>
    <property type="evidence" value="ECO:0007669"/>
    <property type="project" value="UniProtKB-SubCell"/>
</dbReference>
<evidence type="ECO:0000259" key="7">
    <source>
        <dbReference type="PROSITE" id="PS51032"/>
    </source>
</evidence>
<dbReference type="Proteomes" id="UP001419268">
    <property type="component" value="Unassembled WGS sequence"/>
</dbReference>
<dbReference type="PRINTS" id="PR00367">
    <property type="entry name" value="ETHRSPELEMNT"/>
</dbReference>
<organism evidence="8 9">
    <name type="scientific">Stephania cephalantha</name>
    <dbReference type="NCBI Taxonomy" id="152367"/>
    <lineage>
        <taxon>Eukaryota</taxon>
        <taxon>Viridiplantae</taxon>
        <taxon>Streptophyta</taxon>
        <taxon>Embryophyta</taxon>
        <taxon>Tracheophyta</taxon>
        <taxon>Spermatophyta</taxon>
        <taxon>Magnoliopsida</taxon>
        <taxon>Ranunculales</taxon>
        <taxon>Menispermaceae</taxon>
        <taxon>Menispermoideae</taxon>
        <taxon>Cissampelideae</taxon>
        <taxon>Stephania</taxon>
    </lineage>
</organism>
<dbReference type="GO" id="GO:0003700">
    <property type="term" value="F:DNA-binding transcription factor activity"/>
    <property type="evidence" value="ECO:0007669"/>
    <property type="project" value="InterPro"/>
</dbReference>
<feature type="compositionally biased region" description="Polar residues" evidence="6">
    <location>
        <begin position="178"/>
        <end position="196"/>
    </location>
</feature>
<evidence type="ECO:0000256" key="3">
    <source>
        <dbReference type="ARBA" id="ARBA00023125"/>
    </source>
</evidence>
<evidence type="ECO:0000313" key="8">
    <source>
        <dbReference type="EMBL" id="KAK9084143.1"/>
    </source>
</evidence>
<proteinExistence type="predicted"/>
<dbReference type="PANTHER" id="PTHR31677:SF49">
    <property type="entry name" value="ETHYLENE-RESPONSIVE TRANSCRIPTION FACTOR ERF086"/>
    <property type="match status" value="1"/>
</dbReference>
<evidence type="ECO:0000256" key="4">
    <source>
        <dbReference type="ARBA" id="ARBA00023163"/>
    </source>
</evidence>
<feature type="domain" description="AP2/ERF" evidence="7">
    <location>
        <begin position="66"/>
        <end position="123"/>
    </location>
</feature>
<feature type="compositionally biased region" description="Low complexity" evidence="6">
    <location>
        <begin position="36"/>
        <end position="48"/>
    </location>
</feature>
<dbReference type="Gene3D" id="3.30.730.10">
    <property type="entry name" value="AP2/ERF domain"/>
    <property type="match status" value="1"/>
</dbReference>
<dbReference type="PANTHER" id="PTHR31677">
    <property type="entry name" value="AP2 DOMAIN CLASS TRANSCRIPTION FACTOR"/>
    <property type="match status" value="1"/>
</dbReference>
<protein>
    <recommendedName>
        <fullName evidence="7">AP2/ERF domain-containing protein</fullName>
    </recommendedName>
</protein>
<dbReference type="CDD" id="cd00018">
    <property type="entry name" value="AP2"/>
    <property type="match status" value="1"/>
</dbReference>
<dbReference type="AlphaFoldDB" id="A0AAP0E7R7"/>
<keyword evidence="2" id="KW-0805">Transcription regulation</keyword>
<evidence type="ECO:0000256" key="1">
    <source>
        <dbReference type="ARBA" id="ARBA00004123"/>
    </source>
</evidence>
<dbReference type="SMART" id="SM00380">
    <property type="entry name" value="AP2"/>
    <property type="match status" value="1"/>
</dbReference>
<dbReference type="GO" id="GO:0003677">
    <property type="term" value="F:DNA binding"/>
    <property type="evidence" value="ECO:0007669"/>
    <property type="project" value="UniProtKB-KW"/>
</dbReference>
<feature type="compositionally biased region" description="Low complexity" evidence="6">
    <location>
        <begin position="149"/>
        <end position="160"/>
    </location>
</feature>
<dbReference type="InterPro" id="IPR016177">
    <property type="entry name" value="DNA-bd_dom_sf"/>
</dbReference>
<dbReference type="InterPro" id="IPR036955">
    <property type="entry name" value="AP2/ERF_dom_sf"/>
</dbReference>
<keyword evidence="3" id="KW-0238">DNA-binding</keyword>
<feature type="region of interest" description="Disordered" evidence="6">
    <location>
        <begin position="149"/>
        <end position="213"/>
    </location>
</feature>
<reference evidence="8 9" key="1">
    <citation type="submission" date="2024-01" db="EMBL/GenBank/DDBJ databases">
        <title>Genome assemblies of Stephania.</title>
        <authorList>
            <person name="Yang L."/>
        </authorList>
    </citation>
    <scope>NUCLEOTIDE SEQUENCE [LARGE SCALE GENOMIC DNA]</scope>
    <source>
        <strain evidence="8">JXDWG</strain>
        <tissue evidence="8">Leaf</tissue>
    </source>
</reference>
<dbReference type="InterPro" id="IPR001471">
    <property type="entry name" value="AP2/ERF_dom"/>
</dbReference>
<dbReference type="EMBL" id="JBBNAG010000013">
    <property type="protein sequence ID" value="KAK9084143.1"/>
    <property type="molecule type" value="Genomic_DNA"/>
</dbReference>
<dbReference type="SUPFAM" id="SSF54171">
    <property type="entry name" value="DNA-binding domain"/>
    <property type="match status" value="1"/>
</dbReference>
<keyword evidence="9" id="KW-1185">Reference proteome</keyword>